<evidence type="ECO:0000256" key="3">
    <source>
        <dbReference type="ARBA" id="ARBA00022771"/>
    </source>
</evidence>
<evidence type="ECO:0008006" key="7">
    <source>
        <dbReference type="Google" id="ProtNLM"/>
    </source>
</evidence>
<sequence>MITSPLNKCIHRGEKPYHCDICDKPFSWKYLNYSQTFSCEKEREKPCCCDICKSFCVLGSSTTHKHSYREKPYHDDISGKSLSVVTSLIMNVFHVGRKRYHGNICSKSVSKNGELTIYKCIHTGEN</sequence>
<reference evidence="6" key="1">
    <citation type="submission" date="2015-07" db="EMBL/GenBank/DDBJ databases">
        <title>MeaNS - Measles Nucleotide Surveillance Program.</title>
        <authorList>
            <person name="Tran T."/>
            <person name="Druce J."/>
        </authorList>
    </citation>
    <scope>NUCLEOTIDE SEQUENCE</scope>
    <source>
        <strain evidence="6">UCB-OBI-ISO-001</strain>
        <tissue evidence="6">Gonad</tissue>
    </source>
</reference>
<keyword evidence="2" id="KW-0677">Repeat</keyword>
<evidence type="ECO:0000256" key="5">
    <source>
        <dbReference type="ARBA" id="ARBA00023242"/>
    </source>
</evidence>
<evidence type="ECO:0000313" key="6">
    <source>
        <dbReference type="EMBL" id="KOF66141.1"/>
    </source>
</evidence>
<proteinExistence type="predicted"/>
<dbReference type="InterPro" id="IPR036236">
    <property type="entry name" value="Znf_C2H2_sf"/>
</dbReference>
<evidence type="ECO:0000256" key="1">
    <source>
        <dbReference type="ARBA" id="ARBA00022723"/>
    </source>
</evidence>
<dbReference type="Gene3D" id="3.30.160.60">
    <property type="entry name" value="Classic Zinc Finger"/>
    <property type="match status" value="1"/>
</dbReference>
<keyword evidence="4" id="KW-0862">Zinc</keyword>
<keyword evidence="3" id="KW-0863">Zinc-finger</keyword>
<feature type="non-terminal residue" evidence="6">
    <location>
        <position position="126"/>
    </location>
</feature>
<organism evidence="6">
    <name type="scientific">Octopus bimaculoides</name>
    <name type="common">California two-spotted octopus</name>
    <dbReference type="NCBI Taxonomy" id="37653"/>
    <lineage>
        <taxon>Eukaryota</taxon>
        <taxon>Metazoa</taxon>
        <taxon>Spiralia</taxon>
        <taxon>Lophotrochozoa</taxon>
        <taxon>Mollusca</taxon>
        <taxon>Cephalopoda</taxon>
        <taxon>Coleoidea</taxon>
        <taxon>Octopodiformes</taxon>
        <taxon>Octopoda</taxon>
        <taxon>Incirrata</taxon>
        <taxon>Octopodidae</taxon>
        <taxon>Octopus</taxon>
    </lineage>
</organism>
<accession>A0A0L8FN70</accession>
<dbReference type="SUPFAM" id="SSF57667">
    <property type="entry name" value="beta-beta-alpha zinc fingers"/>
    <property type="match status" value="2"/>
</dbReference>
<dbReference type="InterPro" id="IPR050826">
    <property type="entry name" value="Krueppel_C2H2_ZnFinger"/>
</dbReference>
<name>A0A0L8FN70_OCTBM</name>
<evidence type="ECO:0000256" key="4">
    <source>
        <dbReference type="ARBA" id="ARBA00022833"/>
    </source>
</evidence>
<dbReference type="EMBL" id="KQ428493">
    <property type="protein sequence ID" value="KOF66141.1"/>
    <property type="molecule type" value="Genomic_DNA"/>
</dbReference>
<dbReference type="PANTHER" id="PTHR24377">
    <property type="entry name" value="IP01015P-RELATED"/>
    <property type="match status" value="1"/>
</dbReference>
<keyword evidence="5" id="KW-0539">Nucleus</keyword>
<dbReference type="GO" id="GO:0008270">
    <property type="term" value="F:zinc ion binding"/>
    <property type="evidence" value="ECO:0007669"/>
    <property type="project" value="UniProtKB-KW"/>
</dbReference>
<keyword evidence="1" id="KW-0479">Metal-binding</keyword>
<protein>
    <recommendedName>
        <fullName evidence="7">C2H2-type domain-containing protein</fullName>
    </recommendedName>
</protein>
<evidence type="ECO:0000256" key="2">
    <source>
        <dbReference type="ARBA" id="ARBA00022737"/>
    </source>
</evidence>
<gene>
    <name evidence="6" type="ORF">OCBIM_22013406mg</name>
</gene>
<dbReference type="AlphaFoldDB" id="A0A0L8FN70"/>